<proteinExistence type="predicted"/>
<name>A0A1F4V5K1_UNCKA</name>
<comment type="caution">
    <text evidence="1">The sequence shown here is derived from an EMBL/GenBank/DDBJ whole genome shotgun (WGS) entry which is preliminary data.</text>
</comment>
<sequence length="66" mass="7159">MELSASAATSPDIYIFFVFNPFKNTPSQKHTSMVMPTTPVSANARRRLASLPAPERELAALAAIKP</sequence>
<reference evidence="1 2" key="1">
    <citation type="journal article" date="2016" name="Nat. Commun.">
        <title>Thousands of microbial genomes shed light on interconnected biogeochemical processes in an aquifer system.</title>
        <authorList>
            <person name="Anantharaman K."/>
            <person name="Brown C.T."/>
            <person name="Hug L.A."/>
            <person name="Sharon I."/>
            <person name="Castelle C.J."/>
            <person name="Probst A.J."/>
            <person name="Thomas B.C."/>
            <person name="Singh A."/>
            <person name="Wilkins M.J."/>
            <person name="Karaoz U."/>
            <person name="Brodie E.L."/>
            <person name="Williams K.H."/>
            <person name="Hubbard S.S."/>
            <person name="Banfield J.F."/>
        </authorList>
    </citation>
    <scope>NUCLEOTIDE SEQUENCE [LARGE SCALE GENOMIC DNA]</scope>
</reference>
<dbReference type="Proteomes" id="UP000176853">
    <property type="component" value="Unassembled WGS sequence"/>
</dbReference>
<accession>A0A1F4V5K1</accession>
<dbReference type="AlphaFoldDB" id="A0A1F4V5K1"/>
<evidence type="ECO:0000313" key="1">
    <source>
        <dbReference type="EMBL" id="OGC52330.1"/>
    </source>
</evidence>
<organism evidence="1 2">
    <name type="scientific">candidate division WWE3 bacterium RIFCSPHIGHO2_01_FULL_43_9</name>
    <dbReference type="NCBI Taxonomy" id="1802618"/>
    <lineage>
        <taxon>Bacteria</taxon>
        <taxon>Katanobacteria</taxon>
    </lineage>
</organism>
<evidence type="ECO:0000313" key="2">
    <source>
        <dbReference type="Proteomes" id="UP000176853"/>
    </source>
</evidence>
<dbReference type="EMBL" id="MEVB01000022">
    <property type="protein sequence ID" value="OGC52330.1"/>
    <property type="molecule type" value="Genomic_DNA"/>
</dbReference>
<gene>
    <name evidence="1" type="ORF">A2709_03275</name>
</gene>
<protein>
    <submittedName>
        <fullName evidence="1">Uncharacterized protein</fullName>
    </submittedName>
</protein>